<sequence>MVLRHSTLLLQFSSNTAKSDLCSRYEYALTMKVLGNEKVTVTLDDEVEGLSVPQKPVAKAVENKKETLEARLPVQTAKPKSAKSSNGNSVDAKSKDASSAKVVEVSPAPTPTTKEQAPEQIKYILPWEKV</sequence>
<dbReference type="Proteomes" id="UP000271889">
    <property type="component" value="Unassembled WGS sequence"/>
</dbReference>
<feature type="region of interest" description="Disordered" evidence="1">
    <location>
        <begin position="60"/>
        <end position="120"/>
    </location>
</feature>
<keyword evidence="3" id="KW-1185">Reference proteome</keyword>
<proteinExistence type="predicted"/>
<dbReference type="EMBL" id="UYRV01127094">
    <property type="protein sequence ID" value="VDN35522.1"/>
    <property type="molecule type" value="Genomic_DNA"/>
</dbReference>
<evidence type="ECO:0000313" key="2">
    <source>
        <dbReference type="EMBL" id="VDN35522.1"/>
    </source>
</evidence>
<accession>A0A3P7QUG4</accession>
<dbReference type="AlphaFoldDB" id="A0A3P7QUG4"/>
<gene>
    <name evidence="2" type="ORF">CGOC_LOCUS12952</name>
</gene>
<evidence type="ECO:0000313" key="3">
    <source>
        <dbReference type="Proteomes" id="UP000271889"/>
    </source>
</evidence>
<name>A0A3P7QUG4_CYLGO</name>
<evidence type="ECO:0000256" key="1">
    <source>
        <dbReference type="SAM" id="MobiDB-lite"/>
    </source>
</evidence>
<protein>
    <submittedName>
        <fullName evidence="2">Uncharacterized protein</fullName>
    </submittedName>
</protein>
<reference evidence="2 3" key="1">
    <citation type="submission" date="2018-11" db="EMBL/GenBank/DDBJ databases">
        <authorList>
            <consortium name="Pathogen Informatics"/>
        </authorList>
    </citation>
    <scope>NUCLEOTIDE SEQUENCE [LARGE SCALE GENOMIC DNA]</scope>
</reference>
<organism evidence="2 3">
    <name type="scientific">Cylicostephanus goldi</name>
    <name type="common">Nematode worm</name>
    <dbReference type="NCBI Taxonomy" id="71465"/>
    <lineage>
        <taxon>Eukaryota</taxon>
        <taxon>Metazoa</taxon>
        <taxon>Ecdysozoa</taxon>
        <taxon>Nematoda</taxon>
        <taxon>Chromadorea</taxon>
        <taxon>Rhabditida</taxon>
        <taxon>Rhabditina</taxon>
        <taxon>Rhabditomorpha</taxon>
        <taxon>Strongyloidea</taxon>
        <taxon>Strongylidae</taxon>
        <taxon>Cylicostephanus</taxon>
    </lineage>
</organism>